<evidence type="ECO:0000259" key="2">
    <source>
        <dbReference type="PROSITE" id="PS50174"/>
    </source>
</evidence>
<reference evidence="3" key="1">
    <citation type="journal article" date="2020" name="Stud. Mycol.">
        <title>101 Dothideomycetes genomes: a test case for predicting lifestyles and emergence of pathogens.</title>
        <authorList>
            <person name="Haridas S."/>
            <person name="Albert R."/>
            <person name="Binder M."/>
            <person name="Bloem J."/>
            <person name="Labutti K."/>
            <person name="Salamov A."/>
            <person name="Andreopoulos B."/>
            <person name="Baker S."/>
            <person name="Barry K."/>
            <person name="Bills G."/>
            <person name="Bluhm B."/>
            <person name="Cannon C."/>
            <person name="Castanera R."/>
            <person name="Culley D."/>
            <person name="Daum C."/>
            <person name="Ezra D."/>
            <person name="Gonzalez J."/>
            <person name="Henrissat B."/>
            <person name="Kuo A."/>
            <person name="Liang C."/>
            <person name="Lipzen A."/>
            <person name="Lutzoni F."/>
            <person name="Magnuson J."/>
            <person name="Mondo S."/>
            <person name="Nolan M."/>
            <person name="Ohm R."/>
            <person name="Pangilinan J."/>
            <person name="Park H.-J."/>
            <person name="Ramirez L."/>
            <person name="Alfaro M."/>
            <person name="Sun H."/>
            <person name="Tritt A."/>
            <person name="Yoshinaga Y."/>
            <person name="Zwiers L.-H."/>
            <person name="Turgeon B."/>
            <person name="Goodwin S."/>
            <person name="Spatafora J."/>
            <person name="Crous P."/>
            <person name="Grigoriev I."/>
        </authorList>
    </citation>
    <scope>NUCLEOTIDE SEQUENCE</scope>
    <source>
        <strain evidence="3">CBS 119925</strain>
    </source>
</reference>
<feature type="compositionally biased region" description="Acidic residues" evidence="1">
    <location>
        <begin position="1"/>
        <end position="10"/>
    </location>
</feature>
<feature type="region of interest" description="Disordered" evidence="1">
    <location>
        <begin position="85"/>
        <end position="178"/>
    </location>
</feature>
<dbReference type="PANTHER" id="PTHR21032:SF0">
    <property type="entry name" value="G PATCH DOMAIN-CONTAINING PROTEIN 11"/>
    <property type="match status" value="1"/>
</dbReference>
<dbReference type="EMBL" id="MU006563">
    <property type="protein sequence ID" value="KAF2750712.1"/>
    <property type="molecule type" value="Genomic_DNA"/>
</dbReference>
<organism evidence="3 4">
    <name type="scientific">Sporormia fimetaria CBS 119925</name>
    <dbReference type="NCBI Taxonomy" id="1340428"/>
    <lineage>
        <taxon>Eukaryota</taxon>
        <taxon>Fungi</taxon>
        <taxon>Dikarya</taxon>
        <taxon>Ascomycota</taxon>
        <taxon>Pezizomycotina</taxon>
        <taxon>Dothideomycetes</taxon>
        <taxon>Pleosporomycetidae</taxon>
        <taxon>Pleosporales</taxon>
        <taxon>Sporormiaceae</taxon>
        <taxon>Sporormia</taxon>
    </lineage>
</organism>
<dbReference type="GO" id="GO:0000776">
    <property type="term" value="C:kinetochore"/>
    <property type="evidence" value="ECO:0007669"/>
    <property type="project" value="TreeGrafter"/>
</dbReference>
<feature type="compositionally biased region" description="Basic and acidic residues" evidence="1">
    <location>
        <begin position="162"/>
        <end position="175"/>
    </location>
</feature>
<feature type="compositionally biased region" description="Basic and acidic residues" evidence="1">
    <location>
        <begin position="199"/>
        <end position="213"/>
    </location>
</feature>
<keyword evidence="4" id="KW-1185">Reference proteome</keyword>
<evidence type="ECO:0000313" key="3">
    <source>
        <dbReference type="EMBL" id="KAF2750712.1"/>
    </source>
</evidence>
<feature type="compositionally biased region" description="Basic and acidic residues" evidence="1">
    <location>
        <begin position="90"/>
        <end position="154"/>
    </location>
</feature>
<dbReference type="PROSITE" id="PS50174">
    <property type="entry name" value="G_PATCH"/>
    <property type="match status" value="1"/>
</dbReference>
<dbReference type="Pfam" id="PF13821">
    <property type="entry name" value="DUF4187"/>
    <property type="match status" value="1"/>
</dbReference>
<sequence>MAASDEEDDYMNMVFEETPKQKYETSLQRAALRRREAEERSRQKTKEERKADEAAAREAALTTALPSTNKGFKMMAKMGFKQGDALGKSENARREPIKVNIKEDKSGIGLESEKKRKFREHMEELERTTKKAKETELGYREAQRQEMKEKKLARDLANAQKAAERLHETADDSKQASEPPLKTINVLWRGPVRRRRQELHHETQMNRIRKDLLSRTSANDEDEDQDDKIALGRDTALVFDDDNLDEDDPELDAFESLSAEEQLDRVIAFLRDEYHYCFWCGHKYDDAAMEGCPGITEEEHE</sequence>
<dbReference type="SMART" id="SM01173">
    <property type="entry name" value="DUF4187"/>
    <property type="match status" value="1"/>
</dbReference>
<feature type="region of interest" description="Disordered" evidence="1">
    <location>
        <begin position="1"/>
        <end position="66"/>
    </location>
</feature>
<dbReference type="PANTHER" id="PTHR21032">
    <property type="entry name" value="G PATCH DOMAIN-CONTAINING PROTEIN 11"/>
    <property type="match status" value="1"/>
</dbReference>
<dbReference type="SMART" id="SM00443">
    <property type="entry name" value="G_patch"/>
    <property type="match status" value="1"/>
</dbReference>
<dbReference type="InterPro" id="IPR000467">
    <property type="entry name" value="G_patch_dom"/>
</dbReference>
<proteinExistence type="predicted"/>
<dbReference type="Proteomes" id="UP000799440">
    <property type="component" value="Unassembled WGS sequence"/>
</dbReference>
<dbReference type="InterPro" id="IPR039249">
    <property type="entry name" value="GPATCH11"/>
</dbReference>
<dbReference type="OrthoDB" id="786951at2759"/>
<gene>
    <name evidence="3" type="ORF">M011DRAFT_181131</name>
</gene>
<name>A0A6A6VJB8_9PLEO</name>
<protein>
    <submittedName>
        <fullName evidence="3">G-patch-domain-containing protein</fullName>
    </submittedName>
</protein>
<accession>A0A6A6VJB8</accession>
<evidence type="ECO:0000256" key="1">
    <source>
        <dbReference type="SAM" id="MobiDB-lite"/>
    </source>
</evidence>
<evidence type="ECO:0000313" key="4">
    <source>
        <dbReference type="Proteomes" id="UP000799440"/>
    </source>
</evidence>
<feature type="compositionally biased region" description="Basic and acidic residues" evidence="1">
    <location>
        <begin position="33"/>
        <end position="56"/>
    </location>
</feature>
<dbReference type="GO" id="GO:0003676">
    <property type="term" value="F:nucleic acid binding"/>
    <property type="evidence" value="ECO:0007669"/>
    <property type="project" value="InterPro"/>
</dbReference>
<dbReference type="AlphaFoldDB" id="A0A6A6VJB8"/>
<feature type="domain" description="G-patch" evidence="2">
    <location>
        <begin position="67"/>
        <end position="113"/>
    </location>
</feature>
<dbReference type="Pfam" id="PF01585">
    <property type="entry name" value="G-patch"/>
    <property type="match status" value="1"/>
</dbReference>
<feature type="region of interest" description="Disordered" evidence="1">
    <location>
        <begin position="195"/>
        <end position="229"/>
    </location>
</feature>
<feature type="compositionally biased region" description="Low complexity" evidence="1">
    <location>
        <begin position="57"/>
        <end position="66"/>
    </location>
</feature>
<dbReference type="InterPro" id="IPR025239">
    <property type="entry name" value="DUF4187"/>
</dbReference>